<dbReference type="InterPro" id="IPR020806">
    <property type="entry name" value="PKS_PP-bd"/>
</dbReference>
<dbReference type="PROSITE" id="PS50075">
    <property type="entry name" value="CARRIER"/>
    <property type="match status" value="2"/>
</dbReference>
<reference evidence="9 10" key="2">
    <citation type="journal article" date="2015" name="Eukaryot. Cell">
        <title>Asexual propagation of a virulent clone complex in a human and feline outbreak of sporotrichosis.</title>
        <authorList>
            <person name="Teixeira Mde M."/>
            <person name="Rodrigues A.M."/>
            <person name="Tsui C.K."/>
            <person name="de Almeida L.G."/>
            <person name="Van Diepeningen A.D."/>
            <person name="van den Ende B.G."/>
            <person name="Fernandes G.F."/>
            <person name="Kano R."/>
            <person name="Hamelin R.C."/>
            <person name="Lopes-Bezerra L.M."/>
            <person name="Vasconcelos A.T."/>
            <person name="de Hoog S."/>
            <person name="de Camargo Z.P."/>
            <person name="Felipe M.S."/>
        </authorList>
    </citation>
    <scope>NUCLEOTIDE SEQUENCE [LARGE SCALE GENOMIC DNA]</scope>
    <source>
        <strain evidence="9 10">1099-18</strain>
    </source>
</reference>
<sequence length="2228" mass="236247">MTTTLLFGDQTAEVLPSIESLNAHALHSAALRQFFDKCTDGLRTVIARLPAADRRQCPASFTSPLELARWAASPASDSVSGGIPGGTLLRKISPALSAALLCMAQLGHVIVDLENNPSRLADTVILGTCTGLLAAVAVACSDNLADVLAIADHVVVLAFRVGYEGVRRTARLDDTASTSSTTTAAWATLVTNITADRAAIDAALADFNQTRVLAADRRVYISSASSTLSSVITLSGPPSTTAAFFATEPAVLQGTKRSPLPIAAAFHAEHLPPVSPRPIPDKAVPNDAFAAFLRRTVRPDVTVLAARADRPQYTSTAMLYLLGDVIHDIFQTPIDLGAAMQSLASLAAANKTTNVTLVSFGPINSAKAIARCLTAQGITVHTGAGPSSTLPASTSSLTSSPSGAAWPPPPGDNAIAIVGMASRLPGSETLDEFWQVLEQGRDLHEPIRPDRFDVNTHCDPTGQRRNTTLTPYGVFIDRPGFFDTRLFSMSPREAAQTDPGQRLLLLTTYEALEMAGYAPGRTPSTAARRIGSFVGQTGDDYREVNAGQDVDTYFITGGIRAFGPGRLNYHFGWEGPSYSVDTACSSSAASIQLACTALLARDCDSAVAGGVNLLTTSDFFAGLSRGSFLSKTGGCKTFDAEADGYVRADGVAVVVLKRLADAVADNDNVLGIIRSAVTNHSAEAISITHPHAATQERLFQATLDRAGLQPNHIDYAELHGTGTQAGDATESKSVTNVLARNRGPAEPLYVGTVKPNLGHGEAASGATSLIKVLLMMRHNAIPPHVGIKGRMNPKVAHLKDVNTHIAFQTTPFVPRPGGDGKRRVLINNFDAAGGNTSIVLEDAPLRLEDATAKSDPRSHHIVAVSGRTATALAGNTQRLLDYLRSDAASHVRLEDLAYTTTARRMHHGLRQTHVASSLDGLIRSLESAGAEAPAATKVPSKSSSAPSVIFCFTGQGSQYAGMASELFATQPTFRETVLACDRIAVDHGFESFLPLVAGEDALDSASPVQVQLAIVSIELSLAVLWRSLGVAPAAVIGHSLGEYAALCTAGVLSLSDCLCLVGHRARLMLANCQPGTQSMLAMACGVAEAESLLLSSSGFGHCEIACANGPSATVVSGPAVEVAELQNVASCKTTLLDVQFAFHSAQMDAVIDEFSIFTAKAHYSTPSIPVASTLLGTLLPAVNASPSLIDNTYLVRQMRDLVRFEDALRSLLADSSLQAAQAVWVEIGPSPICIGLARPSLATVGKNKSSVLLPSLKRGESDWKMVSQAVALIYEAGINIDWQEYHAAFESSLRLLELPTYAFDLKNYWIQYRGDWALRKGDPVDATSSASTEPHPGVALAPAAPSYPQFKATTGIHRIVSQTIGDARIAVTFATDAIEPKLNKALRGHLVNGAGLCPSSILGDMALTAAVYIRRLSQSNSATSFSPIDPEMCMDVHNMGIHKPLLVQPGETKQVIRTAAKWDTSANTVYVTFSSQDGPDGAEVEHAHCEVVFGDGSAWQSVWKRNAYLVRSRMAQLVEASGRGQAHKLLRPMVYKLFAAFVDYAPKYQGLEEVYMDSHELEAAAKVQFLTNEAEDGTFTLSPYWIDGLAHLSGFILNGADTTPADSVFISHGWGSLKVVGQLSAEKSYQSYVRMQEETGSRGVLSGDVYFFDGGDVVAVCEDLKFQRVKRSILPYLLPSGNDQAATNQPVLQQVSRPTVPRGKTATKPTPKSAAPPQADTAVFTQILDVVASEVGIDVSELTDDAWFADLGVDSLLAISITAKLSTHLGRQLPATLFTEYLGVSQFRSYFAEECSTGPLENISPPSDLGNNDNDDDDDVDSGASSNESPRQAYTPVSSFGETPNPDSADGQSTELFRKIIAAEVGVDPSEIENDTPLADSGVDSLLSLSILGTIKSQTGRVLPSSFLLDHQTIGDIQKVLGGQSHTSPQEIAQAVAQAASLCVSKESSAASYQAEAILLQGSPGLGAAALFLLPDGSGSASSYVGLPPIGLKGAVYGLNSPFLGNPEDFTASLQDVAGAYISQILKIQPRGPYHLGGWSIGGSYAFEVASQLALRHNEKVASLVLIDAPCPNSLPPLSAETIDLLDTIGAFDGLKGRANKMREGVRDHFAGSVNSLKQYIPAPVPHWAVPQLVTVLWARDGVWETVGEAVQDQYRRKQRGTIGVNAAQDWIMDPRVDKGPNGWEDLLPGAHIVCKVVPGDHFTIMRRPGNAHLGREIARSVSGQEMA</sequence>
<evidence type="ECO:0008006" key="11">
    <source>
        <dbReference type="Google" id="ProtNLM"/>
    </source>
</evidence>
<dbReference type="InterPro" id="IPR050091">
    <property type="entry name" value="PKS_NRPS_Biosynth_Enz"/>
</dbReference>
<feature type="domain" description="Carrier" evidence="6">
    <location>
        <begin position="1851"/>
        <end position="1925"/>
    </location>
</feature>
<dbReference type="Gene3D" id="3.40.47.10">
    <property type="match status" value="1"/>
</dbReference>
<comment type="caution">
    <text evidence="9">The sequence shown here is derived from an EMBL/GenBank/DDBJ whole genome shotgun (WGS) entry which is preliminary data.</text>
</comment>
<dbReference type="InterPro" id="IPR049900">
    <property type="entry name" value="PKS_mFAS_DH"/>
</dbReference>
<dbReference type="GO" id="GO:0004315">
    <property type="term" value="F:3-oxoacyl-[acyl-carrier-protein] synthase activity"/>
    <property type="evidence" value="ECO:0007669"/>
    <property type="project" value="InterPro"/>
</dbReference>
<dbReference type="Pfam" id="PF00550">
    <property type="entry name" value="PP-binding"/>
    <property type="match status" value="2"/>
</dbReference>
<dbReference type="InterPro" id="IPR042104">
    <property type="entry name" value="PKS_dehydratase_sf"/>
</dbReference>
<dbReference type="CDD" id="cd00833">
    <property type="entry name" value="PKS"/>
    <property type="match status" value="1"/>
</dbReference>
<reference evidence="9 10" key="1">
    <citation type="journal article" date="2014" name="BMC Genomics">
        <title>Comparative genomics of the major fungal agents of human and animal Sporotrichosis: Sporothrix schenckii and Sporothrix brasiliensis.</title>
        <authorList>
            <person name="Teixeira M.M."/>
            <person name="de Almeida L.G."/>
            <person name="Kubitschek-Barreira P."/>
            <person name="Alves F.L."/>
            <person name="Kioshima E.S."/>
            <person name="Abadio A.K."/>
            <person name="Fernandes L."/>
            <person name="Derengowski L.S."/>
            <person name="Ferreira K.S."/>
            <person name="Souza R.C."/>
            <person name="Ruiz J.C."/>
            <person name="de Andrade N.C."/>
            <person name="Paes H.C."/>
            <person name="Nicola A.M."/>
            <person name="Albuquerque P."/>
            <person name="Gerber A.L."/>
            <person name="Martins V.P."/>
            <person name="Peconick L.D."/>
            <person name="Neto A.V."/>
            <person name="Chaucanez C.B."/>
            <person name="Silva P.A."/>
            <person name="Cunha O.L."/>
            <person name="de Oliveira F.F."/>
            <person name="dos Santos T.C."/>
            <person name="Barros A.L."/>
            <person name="Soares M.A."/>
            <person name="de Oliveira L.M."/>
            <person name="Marini M.M."/>
            <person name="Villalobos-Duno H."/>
            <person name="Cunha M.M."/>
            <person name="de Hoog S."/>
            <person name="da Silveira J.F."/>
            <person name="Henrissat B."/>
            <person name="Nino-Vega G.A."/>
            <person name="Cisalpino P.S."/>
            <person name="Mora-Montes H.M."/>
            <person name="Almeida S.R."/>
            <person name="Stajich J.E."/>
            <person name="Lopes-Bezerra L.M."/>
            <person name="Vasconcelos A.T."/>
            <person name="Felipe M.S."/>
        </authorList>
    </citation>
    <scope>NUCLEOTIDE SEQUENCE [LARGE SCALE GENOMIC DNA]</scope>
    <source>
        <strain evidence="9 10">1099-18</strain>
    </source>
</reference>
<dbReference type="SUPFAM" id="SSF47336">
    <property type="entry name" value="ACP-like"/>
    <property type="match status" value="2"/>
</dbReference>
<dbReference type="Gene3D" id="1.10.1200.10">
    <property type="entry name" value="ACP-like"/>
    <property type="match status" value="2"/>
</dbReference>
<dbReference type="Gene3D" id="3.40.366.10">
    <property type="entry name" value="Malonyl-Coenzyme A Acyl Carrier Protein, domain 2"/>
    <property type="match status" value="2"/>
</dbReference>
<evidence type="ECO:0000256" key="1">
    <source>
        <dbReference type="ARBA" id="ARBA00022450"/>
    </source>
</evidence>
<feature type="compositionally biased region" description="Low complexity" evidence="5">
    <location>
        <begin position="384"/>
        <end position="405"/>
    </location>
</feature>
<dbReference type="InterPro" id="IPR029058">
    <property type="entry name" value="AB_hydrolase_fold"/>
</dbReference>
<dbReference type="InterPro" id="IPR049551">
    <property type="entry name" value="PKS_DH_C"/>
</dbReference>
<dbReference type="InterPro" id="IPR036736">
    <property type="entry name" value="ACP-like_sf"/>
</dbReference>
<dbReference type="InterPro" id="IPR018201">
    <property type="entry name" value="Ketoacyl_synth_AS"/>
</dbReference>
<dbReference type="Gene3D" id="3.30.70.3290">
    <property type="match status" value="1"/>
</dbReference>
<feature type="region of interest" description="Disordered" evidence="5">
    <location>
        <begin position="383"/>
        <end position="407"/>
    </location>
</feature>
<protein>
    <recommendedName>
        <fullName evidence="11">Polyketide synthase</fullName>
    </recommendedName>
</protein>
<dbReference type="Pfam" id="PF22621">
    <property type="entry name" value="CurL-like_PKS_C"/>
    <property type="match status" value="1"/>
</dbReference>
<accession>A0A0F2MA24</accession>
<dbReference type="InterPro" id="IPR016039">
    <property type="entry name" value="Thiolase-like"/>
</dbReference>
<evidence type="ECO:0000256" key="2">
    <source>
        <dbReference type="ARBA" id="ARBA00022553"/>
    </source>
</evidence>
<dbReference type="InterPro" id="IPR016036">
    <property type="entry name" value="Malonyl_transacylase_ACP-bd"/>
</dbReference>
<evidence type="ECO:0000256" key="3">
    <source>
        <dbReference type="ARBA" id="ARBA00022679"/>
    </source>
</evidence>
<dbReference type="PROSITE" id="PS52004">
    <property type="entry name" value="KS3_2"/>
    <property type="match status" value="1"/>
</dbReference>
<dbReference type="GO" id="GO:0006633">
    <property type="term" value="P:fatty acid biosynthetic process"/>
    <property type="evidence" value="ECO:0007669"/>
    <property type="project" value="InterPro"/>
</dbReference>
<name>A0A0F2MA24_SPOSC</name>
<feature type="compositionally biased region" description="Low complexity" evidence="5">
    <location>
        <begin position="1704"/>
        <end position="1717"/>
    </location>
</feature>
<dbReference type="Pfam" id="PF14765">
    <property type="entry name" value="PS-DH"/>
    <property type="match status" value="1"/>
</dbReference>
<keyword evidence="2" id="KW-0597">Phosphoprotein</keyword>
<dbReference type="SUPFAM" id="SSF53901">
    <property type="entry name" value="Thiolase-like"/>
    <property type="match status" value="1"/>
</dbReference>
<dbReference type="Proteomes" id="UP000033710">
    <property type="component" value="Unassembled WGS sequence"/>
</dbReference>
<feature type="active site" description="Proton acceptor; for dehydratase activity" evidence="4">
    <location>
        <position position="1389"/>
    </location>
</feature>
<dbReference type="InterPro" id="IPR014030">
    <property type="entry name" value="Ketoacyl_synth_N"/>
</dbReference>
<dbReference type="PANTHER" id="PTHR43775:SF37">
    <property type="entry name" value="SI:DKEY-61P9.11"/>
    <property type="match status" value="1"/>
</dbReference>
<dbReference type="InterPro" id="IPR032088">
    <property type="entry name" value="SAT"/>
</dbReference>
<evidence type="ECO:0000259" key="8">
    <source>
        <dbReference type="PROSITE" id="PS52019"/>
    </source>
</evidence>
<evidence type="ECO:0000256" key="5">
    <source>
        <dbReference type="SAM" id="MobiDB-lite"/>
    </source>
</evidence>
<dbReference type="InterPro" id="IPR014043">
    <property type="entry name" value="Acyl_transferase_dom"/>
</dbReference>
<dbReference type="PROSITE" id="PS52019">
    <property type="entry name" value="PKS_MFAS_DH"/>
    <property type="match status" value="1"/>
</dbReference>
<evidence type="ECO:0000313" key="9">
    <source>
        <dbReference type="EMBL" id="KJR86543.1"/>
    </source>
</evidence>
<dbReference type="Pfam" id="PF16073">
    <property type="entry name" value="SAT"/>
    <property type="match status" value="1"/>
</dbReference>
<feature type="region of interest" description="C-terminal hotdog fold" evidence="4">
    <location>
        <begin position="1522"/>
        <end position="1675"/>
    </location>
</feature>
<feature type="domain" description="PKS/mFAS DH" evidence="8">
    <location>
        <begin position="1357"/>
        <end position="1675"/>
    </location>
</feature>
<dbReference type="GO" id="GO:0031177">
    <property type="term" value="F:phosphopantetheine binding"/>
    <property type="evidence" value="ECO:0007669"/>
    <property type="project" value="InterPro"/>
</dbReference>
<dbReference type="KEGG" id="ssck:SPSK_02130"/>
<dbReference type="GO" id="GO:0044550">
    <property type="term" value="P:secondary metabolite biosynthetic process"/>
    <property type="evidence" value="ECO:0007669"/>
    <property type="project" value="TreeGrafter"/>
</dbReference>
<dbReference type="Pfam" id="PF02801">
    <property type="entry name" value="Ketoacyl-synt_C"/>
    <property type="match status" value="1"/>
</dbReference>
<feature type="region of interest" description="N-terminal hotdog fold" evidence="4">
    <location>
        <begin position="1357"/>
        <end position="1498"/>
    </location>
</feature>
<dbReference type="InterPro" id="IPR030918">
    <property type="entry name" value="PT_fungal_PKS"/>
</dbReference>
<dbReference type="Pfam" id="PF00698">
    <property type="entry name" value="Acyl_transf_1"/>
    <property type="match status" value="1"/>
</dbReference>
<dbReference type="SUPFAM" id="SSF53474">
    <property type="entry name" value="alpha/beta-Hydrolases"/>
    <property type="match status" value="1"/>
</dbReference>
<dbReference type="SUPFAM" id="SSF52151">
    <property type="entry name" value="FabD/lysophospholipase-like"/>
    <property type="match status" value="1"/>
</dbReference>
<feature type="region of interest" description="Disordered" evidence="5">
    <location>
        <begin position="1696"/>
        <end position="1718"/>
    </location>
</feature>
<feature type="active site" description="Proton donor; for dehydratase activity" evidence="4">
    <location>
        <position position="1587"/>
    </location>
</feature>
<dbReference type="Pfam" id="PF00109">
    <property type="entry name" value="ketoacyl-synt"/>
    <property type="match status" value="1"/>
</dbReference>
<dbReference type="Pfam" id="PF00975">
    <property type="entry name" value="Thioesterase"/>
    <property type="match status" value="1"/>
</dbReference>
<feature type="domain" description="Carrier" evidence="6">
    <location>
        <begin position="1718"/>
        <end position="1795"/>
    </location>
</feature>
<dbReference type="RefSeq" id="XP_016589219.1">
    <property type="nucleotide sequence ID" value="XM_016729007.1"/>
</dbReference>
<dbReference type="InterPro" id="IPR016035">
    <property type="entry name" value="Acyl_Trfase/lysoPLipase"/>
</dbReference>
<dbReference type="InterPro" id="IPR009081">
    <property type="entry name" value="PP-bd_ACP"/>
</dbReference>
<dbReference type="InterPro" id="IPR020841">
    <property type="entry name" value="PKS_Beta-ketoAc_synthase_dom"/>
</dbReference>
<evidence type="ECO:0000313" key="10">
    <source>
        <dbReference type="Proteomes" id="UP000033710"/>
    </source>
</evidence>
<dbReference type="VEuPathDB" id="FungiDB:SPSK_02130"/>
<dbReference type="SMART" id="SM00827">
    <property type="entry name" value="PKS_AT"/>
    <property type="match status" value="1"/>
</dbReference>
<feature type="domain" description="Ketosynthase family 3 (KS3)" evidence="7">
    <location>
        <begin position="412"/>
        <end position="842"/>
    </location>
</feature>
<dbReference type="SUPFAM" id="SSF55048">
    <property type="entry name" value="Probable ACP-binding domain of malonyl-CoA ACP transacylase"/>
    <property type="match status" value="1"/>
</dbReference>
<dbReference type="NCBIfam" id="TIGR04532">
    <property type="entry name" value="PT_fungal_PKS"/>
    <property type="match status" value="1"/>
</dbReference>
<dbReference type="GeneID" id="27664284"/>
<dbReference type="InterPro" id="IPR014031">
    <property type="entry name" value="Ketoacyl_synth_C"/>
</dbReference>
<feature type="compositionally biased region" description="Polar residues" evidence="5">
    <location>
        <begin position="1828"/>
        <end position="1852"/>
    </location>
</feature>
<dbReference type="Gene3D" id="3.10.129.110">
    <property type="entry name" value="Polyketide synthase dehydratase"/>
    <property type="match status" value="1"/>
</dbReference>
<dbReference type="SMART" id="SM00825">
    <property type="entry name" value="PKS_KS"/>
    <property type="match status" value="1"/>
</dbReference>
<dbReference type="EMBL" id="AXCR01000006">
    <property type="protein sequence ID" value="KJR86543.1"/>
    <property type="molecule type" value="Genomic_DNA"/>
</dbReference>
<dbReference type="PANTHER" id="PTHR43775">
    <property type="entry name" value="FATTY ACID SYNTHASE"/>
    <property type="match status" value="1"/>
</dbReference>
<gene>
    <name evidence="9" type="ORF">SPSK_02130</name>
</gene>
<dbReference type="InterPro" id="IPR001031">
    <property type="entry name" value="Thioesterase"/>
</dbReference>
<feature type="region of interest" description="Disordered" evidence="5">
    <location>
        <begin position="1798"/>
        <end position="1852"/>
    </location>
</feature>
<evidence type="ECO:0000259" key="6">
    <source>
        <dbReference type="PROSITE" id="PS50075"/>
    </source>
</evidence>
<keyword evidence="3" id="KW-0808">Transferase</keyword>
<evidence type="ECO:0000259" key="7">
    <source>
        <dbReference type="PROSITE" id="PS52004"/>
    </source>
</evidence>
<proteinExistence type="predicted"/>
<dbReference type="SMART" id="SM00823">
    <property type="entry name" value="PKS_PP"/>
    <property type="match status" value="2"/>
</dbReference>
<evidence type="ECO:0000256" key="4">
    <source>
        <dbReference type="PROSITE-ProRule" id="PRU01363"/>
    </source>
</evidence>
<dbReference type="InterPro" id="IPR001227">
    <property type="entry name" value="Ac_transferase_dom_sf"/>
</dbReference>
<dbReference type="GO" id="GO:0004312">
    <property type="term" value="F:fatty acid synthase activity"/>
    <property type="evidence" value="ECO:0007669"/>
    <property type="project" value="TreeGrafter"/>
</dbReference>
<organism evidence="9 10">
    <name type="scientific">Sporothrix schenckii 1099-18</name>
    <dbReference type="NCBI Taxonomy" id="1397361"/>
    <lineage>
        <taxon>Eukaryota</taxon>
        <taxon>Fungi</taxon>
        <taxon>Dikarya</taxon>
        <taxon>Ascomycota</taxon>
        <taxon>Pezizomycotina</taxon>
        <taxon>Sordariomycetes</taxon>
        <taxon>Sordariomycetidae</taxon>
        <taxon>Ophiostomatales</taxon>
        <taxon>Ophiostomataceae</taxon>
        <taxon>Sporothrix</taxon>
    </lineage>
</organism>
<dbReference type="PROSITE" id="PS00606">
    <property type="entry name" value="KS3_1"/>
    <property type="match status" value="1"/>
</dbReference>
<keyword evidence="1" id="KW-0596">Phosphopantetheine</keyword>
<dbReference type="Gene3D" id="3.40.50.1820">
    <property type="entry name" value="alpha/beta hydrolase"/>
    <property type="match status" value="1"/>
</dbReference>
<dbReference type="OrthoDB" id="329835at2759"/>